<dbReference type="AlphaFoldDB" id="A0A0S2DG44"/>
<dbReference type="EMBL" id="CP013140">
    <property type="protein sequence ID" value="ALN57606.1"/>
    <property type="molecule type" value="Genomic_DNA"/>
</dbReference>
<sequence length="37" mass="4339">MSARCATTTPRHATQQPRKDRANQQRKRVSLSREESR</sequence>
<protein>
    <submittedName>
        <fullName evidence="2">Uncharacterized protein</fullName>
    </submittedName>
</protein>
<dbReference type="Proteomes" id="UP000061569">
    <property type="component" value="Chromosome"/>
</dbReference>
<proteinExistence type="predicted"/>
<name>A0A0S2DG44_LYSEN</name>
<evidence type="ECO:0000313" key="3">
    <source>
        <dbReference type="Proteomes" id="UP000061569"/>
    </source>
</evidence>
<dbReference type="STRING" id="69.GLE_2257"/>
<evidence type="ECO:0000313" key="2">
    <source>
        <dbReference type="EMBL" id="ALN57606.1"/>
    </source>
</evidence>
<evidence type="ECO:0000256" key="1">
    <source>
        <dbReference type="SAM" id="MobiDB-lite"/>
    </source>
</evidence>
<reference evidence="2 3" key="1">
    <citation type="submission" date="2015-11" db="EMBL/GenBank/DDBJ databases">
        <title>Genome sequences of Lysobacter enzymogenes strain C3 and Lysobacter antibioticus ATCC 29479.</title>
        <authorList>
            <person name="Kobayashi D.Y."/>
        </authorList>
    </citation>
    <scope>NUCLEOTIDE SEQUENCE [LARGE SCALE GENOMIC DNA]</scope>
    <source>
        <strain evidence="2 3">C3</strain>
    </source>
</reference>
<organism evidence="2 3">
    <name type="scientific">Lysobacter enzymogenes</name>
    <dbReference type="NCBI Taxonomy" id="69"/>
    <lineage>
        <taxon>Bacteria</taxon>
        <taxon>Pseudomonadati</taxon>
        <taxon>Pseudomonadota</taxon>
        <taxon>Gammaproteobacteria</taxon>
        <taxon>Lysobacterales</taxon>
        <taxon>Lysobacteraceae</taxon>
        <taxon>Lysobacter</taxon>
    </lineage>
</organism>
<dbReference type="KEGG" id="lez:GLE_2257"/>
<gene>
    <name evidence="2" type="ORF">GLE_2257</name>
</gene>
<feature type="compositionally biased region" description="Polar residues" evidence="1">
    <location>
        <begin position="1"/>
        <end position="16"/>
    </location>
</feature>
<accession>A0A0S2DG44</accession>
<feature type="region of interest" description="Disordered" evidence="1">
    <location>
        <begin position="1"/>
        <end position="37"/>
    </location>
</feature>
<dbReference type="PATRIC" id="fig|69.6.peg.2222"/>